<keyword evidence="2" id="KW-1185">Reference proteome</keyword>
<accession>A0A3M6TLY0</accession>
<dbReference type="OrthoDB" id="5954249at2759"/>
<name>A0A3M6TLY0_POCDA</name>
<dbReference type="Proteomes" id="UP000275408">
    <property type="component" value="Unassembled WGS sequence"/>
</dbReference>
<proteinExistence type="predicted"/>
<organism evidence="1 2">
    <name type="scientific">Pocillopora damicornis</name>
    <name type="common">Cauliflower coral</name>
    <name type="synonym">Millepora damicornis</name>
    <dbReference type="NCBI Taxonomy" id="46731"/>
    <lineage>
        <taxon>Eukaryota</taxon>
        <taxon>Metazoa</taxon>
        <taxon>Cnidaria</taxon>
        <taxon>Anthozoa</taxon>
        <taxon>Hexacorallia</taxon>
        <taxon>Scleractinia</taxon>
        <taxon>Astrocoeniina</taxon>
        <taxon>Pocilloporidae</taxon>
        <taxon>Pocillopora</taxon>
    </lineage>
</organism>
<dbReference type="AlphaFoldDB" id="A0A3M6TLY0"/>
<sequence>MSIFKGTKNGKGGSLTEKLIFYTGSEYDYFSHDSLREKMSEHKGINHSEKLQKKWLFKRPLSEWQRTQLVWNHQFVVVDSPGWYWSLEREGETLLLQRNVKYTVVKDCEEGCPRYVPVVEIKHGYCKGTMKDLSFFIARES</sequence>
<comment type="caution">
    <text evidence="1">The sequence shown here is derived from an EMBL/GenBank/DDBJ whole genome shotgun (WGS) entry which is preliminary data.</text>
</comment>
<reference evidence="1 2" key="1">
    <citation type="journal article" date="2018" name="Sci. Rep.">
        <title>Comparative analysis of the Pocillopora damicornis genome highlights role of immune system in coral evolution.</title>
        <authorList>
            <person name="Cunning R."/>
            <person name="Bay R.A."/>
            <person name="Gillette P."/>
            <person name="Baker A.C."/>
            <person name="Traylor-Knowles N."/>
        </authorList>
    </citation>
    <scope>NUCLEOTIDE SEQUENCE [LARGE SCALE GENOMIC DNA]</scope>
    <source>
        <strain evidence="1">RSMAS</strain>
        <tissue evidence="1">Whole animal</tissue>
    </source>
</reference>
<gene>
    <name evidence="1" type="ORF">pdam_00021734</name>
</gene>
<evidence type="ECO:0000313" key="1">
    <source>
        <dbReference type="EMBL" id="RMX42437.1"/>
    </source>
</evidence>
<evidence type="ECO:0000313" key="2">
    <source>
        <dbReference type="Proteomes" id="UP000275408"/>
    </source>
</evidence>
<dbReference type="EMBL" id="RCHS01003369">
    <property type="protein sequence ID" value="RMX42437.1"/>
    <property type="molecule type" value="Genomic_DNA"/>
</dbReference>
<protein>
    <submittedName>
        <fullName evidence="1">Uncharacterized protein</fullName>
    </submittedName>
</protein>